<evidence type="ECO:0000256" key="10">
    <source>
        <dbReference type="ARBA" id="ARBA00022597"/>
    </source>
</evidence>
<dbReference type="InterPro" id="IPR036618">
    <property type="entry name" value="PtsI_HPr-bd_sf"/>
</dbReference>
<keyword evidence="9 17" id="KW-0963">Cytoplasm</keyword>
<dbReference type="Gene3D" id="3.50.30.10">
    <property type="entry name" value="Phosphohistidine domain"/>
    <property type="match status" value="1"/>
</dbReference>
<keyword evidence="22" id="KW-1185">Reference proteome</keyword>
<keyword evidence="14 17" id="KW-0418">Kinase</keyword>
<gene>
    <name evidence="21" type="primary">ptsP</name>
    <name evidence="21" type="ORF">OCV65_05600</name>
</gene>
<evidence type="ECO:0000313" key="22">
    <source>
        <dbReference type="Proteomes" id="UP001207605"/>
    </source>
</evidence>
<evidence type="ECO:0000256" key="15">
    <source>
        <dbReference type="ARBA" id="ARBA00022842"/>
    </source>
</evidence>
<evidence type="ECO:0000259" key="18">
    <source>
        <dbReference type="Pfam" id="PF00391"/>
    </source>
</evidence>
<evidence type="ECO:0000259" key="20">
    <source>
        <dbReference type="Pfam" id="PF05524"/>
    </source>
</evidence>
<dbReference type="SUPFAM" id="SSF52009">
    <property type="entry name" value="Phosphohistidine domain"/>
    <property type="match status" value="1"/>
</dbReference>
<dbReference type="SUPFAM" id="SSF47831">
    <property type="entry name" value="Enzyme I of the PEP:sugar phosphotransferase system HPr-binding (sub)domain"/>
    <property type="match status" value="1"/>
</dbReference>
<dbReference type="RefSeq" id="WP_262581264.1">
    <property type="nucleotide sequence ID" value="NZ_JAOQJV010000005.1"/>
</dbReference>
<dbReference type="InterPro" id="IPR024692">
    <property type="entry name" value="PTS_EI"/>
</dbReference>
<dbReference type="InterPro" id="IPR036637">
    <property type="entry name" value="Phosphohistidine_dom_sf"/>
</dbReference>
<comment type="subcellular location">
    <subcellularLocation>
        <location evidence="4 17">Cytoplasm</location>
    </subcellularLocation>
</comment>
<dbReference type="EC" id="2.7.3.9" evidence="6 17"/>
<evidence type="ECO:0000256" key="7">
    <source>
        <dbReference type="ARBA" id="ARBA00016544"/>
    </source>
</evidence>
<dbReference type="InterPro" id="IPR015813">
    <property type="entry name" value="Pyrv/PenolPyrv_kinase-like_dom"/>
</dbReference>
<dbReference type="InterPro" id="IPR008279">
    <property type="entry name" value="PEP-util_enz_mobile_dom"/>
</dbReference>
<dbReference type="GO" id="GO:0008965">
    <property type="term" value="F:phosphoenolpyruvate-protein phosphotransferase activity"/>
    <property type="evidence" value="ECO:0007669"/>
    <property type="project" value="UniProtKB-EC"/>
</dbReference>
<comment type="caution">
    <text evidence="21">The sequence shown here is derived from an EMBL/GenBank/DDBJ whole genome shotgun (WGS) entry which is preliminary data.</text>
</comment>
<feature type="domain" description="PEP-utilising enzyme C-terminal" evidence="19">
    <location>
        <begin position="245"/>
        <end position="532"/>
    </location>
</feature>
<comment type="function">
    <text evidence="3 17">General (non sugar-specific) component of the phosphoenolpyruvate-dependent sugar phosphotransferase system (sugar PTS). This major carbohydrate active-transport system catalyzes the phosphorylation of incoming sugar substrates concomitantly with their translocation across the cell membrane. Enzyme I transfers the phosphoryl group from phosphoenolpyruvate (PEP) to the phosphoryl carrier protein (HPr).</text>
</comment>
<dbReference type="InterPro" id="IPR000121">
    <property type="entry name" value="PEP_util_C"/>
</dbReference>
<dbReference type="InterPro" id="IPR040442">
    <property type="entry name" value="Pyrv_kinase-like_dom_sf"/>
</dbReference>
<feature type="domain" description="Phosphotransferase system enzyme I N-terminal" evidence="20">
    <location>
        <begin position="9"/>
        <end position="120"/>
    </location>
</feature>
<evidence type="ECO:0000256" key="9">
    <source>
        <dbReference type="ARBA" id="ARBA00022490"/>
    </source>
</evidence>
<dbReference type="PANTHER" id="PTHR46244">
    <property type="entry name" value="PHOSPHOENOLPYRUVATE-PROTEIN PHOSPHOTRANSFERASE"/>
    <property type="match status" value="1"/>
</dbReference>
<evidence type="ECO:0000256" key="6">
    <source>
        <dbReference type="ARBA" id="ARBA00012232"/>
    </source>
</evidence>
<comment type="catalytic activity">
    <reaction evidence="1 17">
        <text>L-histidyl-[protein] + phosphoenolpyruvate = N(pros)-phospho-L-histidyl-[protein] + pyruvate</text>
        <dbReference type="Rhea" id="RHEA:23880"/>
        <dbReference type="Rhea" id="RHEA-COMP:9745"/>
        <dbReference type="Rhea" id="RHEA-COMP:9746"/>
        <dbReference type="ChEBI" id="CHEBI:15361"/>
        <dbReference type="ChEBI" id="CHEBI:29979"/>
        <dbReference type="ChEBI" id="CHEBI:58702"/>
        <dbReference type="ChEBI" id="CHEBI:64837"/>
        <dbReference type="EC" id="2.7.3.9"/>
    </reaction>
</comment>
<reference evidence="21 22" key="1">
    <citation type="journal article" date="2021" name="ISME Commun">
        <title>Automated analysis of genomic sequences facilitates high-throughput and comprehensive description of bacteria.</title>
        <authorList>
            <person name="Hitch T.C.A."/>
        </authorList>
    </citation>
    <scope>NUCLEOTIDE SEQUENCE [LARGE SCALE GENOMIC DNA]</scope>
    <source>
        <strain evidence="21 22">Sanger_02</strain>
    </source>
</reference>
<accession>A0ABT2S542</accession>
<dbReference type="SUPFAM" id="SSF51621">
    <property type="entry name" value="Phosphoenolpyruvate/pyruvate domain"/>
    <property type="match status" value="1"/>
</dbReference>
<feature type="domain" description="PEP-utilising enzyme mobile" evidence="18">
    <location>
        <begin position="147"/>
        <end position="219"/>
    </location>
</feature>
<evidence type="ECO:0000256" key="12">
    <source>
        <dbReference type="ARBA" id="ARBA00022683"/>
    </source>
</evidence>
<evidence type="ECO:0000256" key="5">
    <source>
        <dbReference type="ARBA" id="ARBA00007837"/>
    </source>
</evidence>
<keyword evidence="13 17" id="KW-0479">Metal-binding</keyword>
<evidence type="ECO:0000256" key="4">
    <source>
        <dbReference type="ARBA" id="ARBA00004496"/>
    </source>
</evidence>
<keyword evidence="10 17" id="KW-0762">Sugar transport</keyword>
<dbReference type="Pfam" id="PF02896">
    <property type="entry name" value="PEP-utilizers_C"/>
    <property type="match status" value="1"/>
</dbReference>
<evidence type="ECO:0000256" key="8">
    <source>
        <dbReference type="ARBA" id="ARBA00022448"/>
    </source>
</evidence>
<dbReference type="Pfam" id="PF05524">
    <property type="entry name" value="PEP-utilisers_N"/>
    <property type="match status" value="1"/>
</dbReference>
<protein>
    <recommendedName>
        <fullName evidence="7 17">Phosphoenolpyruvate-protein phosphotransferase</fullName>
        <ecNumber evidence="6 17">2.7.3.9</ecNumber>
    </recommendedName>
    <alternativeName>
        <fullName evidence="16 17">Phosphotransferase system, enzyme I</fullName>
    </alternativeName>
</protein>
<keyword evidence="12 17" id="KW-0598">Phosphotransferase system</keyword>
<evidence type="ECO:0000256" key="3">
    <source>
        <dbReference type="ARBA" id="ARBA00002728"/>
    </source>
</evidence>
<dbReference type="PANTHER" id="PTHR46244:SF3">
    <property type="entry name" value="PHOSPHOENOLPYRUVATE-PROTEIN PHOSPHOTRANSFERASE"/>
    <property type="match status" value="1"/>
</dbReference>
<keyword evidence="8 17" id="KW-0813">Transport</keyword>
<dbReference type="Gene3D" id="3.20.20.60">
    <property type="entry name" value="Phosphoenolpyruvate-binding domains"/>
    <property type="match status" value="1"/>
</dbReference>
<evidence type="ECO:0000256" key="1">
    <source>
        <dbReference type="ARBA" id="ARBA00000683"/>
    </source>
</evidence>
<evidence type="ECO:0000256" key="11">
    <source>
        <dbReference type="ARBA" id="ARBA00022679"/>
    </source>
</evidence>
<keyword evidence="11 17" id="KW-0808">Transferase</keyword>
<dbReference type="Pfam" id="PF00391">
    <property type="entry name" value="PEP-utilizers"/>
    <property type="match status" value="1"/>
</dbReference>
<dbReference type="InterPro" id="IPR050499">
    <property type="entry name" value="PEP-utilizing_PTS_enzyme"/>
</dbReference>
<organism evidence="21 22">
    <name type="scientific">Dorea ammoniilytica</name>
    <dbReference type="NCBI Taxonomy" id="2981788"/>
    <lineage>
        <taxon>Bacteria</taxon>
        <taxon>Bacillati</taxon>
        <taxon>Bacillota</taxon>
        <taxon>Clostridia</taxon>
        <taxon>Lachnospirales</taxon>
        <taxon>Lachnospiraceae</taxon>
        <taxon>Dorea</taxon>
    </lineage>
</organism>
<proteinExistence type="inferred from homology"/>
<comment type="similarity">
    <text evidence="5 17">Belongs to the PEP-utilizing enzyme family.</text>
</comment>
<dbReference type="PRINTS" id="PR01736">
    <property type="entry name" value="PHPHTRNFRASE"/>
</dbReference>
<evidence type="ECO:0000256" key="14">
    <source>
        <dbReference type="ARBA" id="ARBA00022777"/>
    </source>
</evidence>
<name>A0ABT2S542_9FIRM</name>
<evidence type="ECO:0000313" key="21">
    <source>
        <dbReference type="EMBL" id="MCU6699706.1"/>
    </source>
</evidence>
<evidence type="ECO:0000256" key="2">
    <source>
        <dbReference type="ARBA" id="ARBA00001946"/>
    </source>
</evidence>
<dbReference type="EMBL" id="JAOQJV010000005">
    <property type="protein sequence ID" value="MCU6699706.1"/>
    <property type="molecule type" value="Genomic_DNA"/>
</dbReference>
<comment type="cofactor">
    <cofactor evidence="2 17">
        <name>Mg(2+)</name>
        <dbReference type="ChEBI" id="CHEBI:18420"/>
    </cofactor>
</comment>
<evidence type="ECO:0000256" key="13">
    <source>
        <dbReference type="ARBA" id="ARBA00022723"/>
    </source>
</evidence>
<evidence type="ECO:0000256" key="17">
    <source>
        <dbReference type="PIRNR" id="PIRNR000732"/>
    </source>
</evidence>
<dbReference type="Gene3D" id="1.10.274.10">
    <property type="entry name" value="PtsI, HPr-binding domain"/>
    <property type="match status" value="1"/>
</dbReference>
<evidence type="ECO:0000259" key="19">
    <source>
        <dbReference type="Pfam" id="PF02896"/>
    </source>
</evidence>
<dbReference type="NCBIfam" id="TIGR01417">
    <property type="entry name" value="PTS_I_fam"/>
    <property type="match status" value="1"/>
</dbReference>
<dbReference type="PIRSF" id="PIRSF000732">
    <property type="entry name" value="PTS_enzyme_I"/>
    <property type="match status" value="1"/>
</dbReference>
<dbReference type="InterPro" id="IPR008731">
    <property type="entry name" value="PTS_EIN"/>
</dbReference>
<evidence type="ECO:0000256" key="16">
    <source>
        <dbReference type="ARBA" id="ARBA00033235"/>
    </source>
</evidence>
<sequence>MEQIRVEKTASRGIVVEKVYMYLEPDLTPATGTIADDQVQAEIEKFEAAKNAVVEELGQLAEKNEIFAAHLEIANDFMLQDGVESKIKDSKSNVEQAISNTIDEFAMIFASMDDEYMKERAADVRDIGKRMMAVVKGVKLPDLGVLTEPVIVMAKDMYPSDTVKINPALVKGIVTEEGGVTSHVSIIAKSLGIPTLVGVKGILSKVDDGEYICMDAGEGIIVVKPDEDTEKEYLDKKAAYEQERARLEGLRSTPAVTKDGKRIYLCANVGNVQDIRNALPMNIDGVGLFRSEFLYMQNTHFPTEEEQFVVYKEAAELASQELTIRTLDIGGDKELSYYEFEKEENPFLGWRAIRISLDMKDMFKEQLRAILRASAFGHVRIMFPMIIAMEELKNAKALVKECMKELDERGQAYDKNIEMGMMIETPASVMLADEFAKEADFFSIGTNDLTQYILVVDRGNKKIAKMYDYFNPAVVRAIKQVIEAGHKEGIKVGMCGEMAGDQKAVELLLDLGLDEFSMSAGSIDYVREQILNRE</sequence>
<dbReference type="Proteomes" id="UP001207605">
    <property type="component" value="Unassembled WGS sequence"/>
</dbReference>
<dbReference type="InterPro" id="IPR006318">
    <property type="entry name" value="PTS_EI-like"/>
</dbReference>
<keyword evidence="15 17" id="KW-0460">Magnesium</keyword>